<feature type="domain" description="Nucleotidyl transferase" evidence="19">
    <location>
        <begin position="7"/>
        <end position="275"/>
    </location>
</feature>
<evidence type="ECO:0000256" key="14">
    <source>
        <dbReference type="ARBA" id="ARBA00048247"/>
    </source>
</evidence>
<feature type="binding site" evidence="17">
    <location>
        <position position="151"/>
    </location>
    <ligand>
        <name>UDP-N-acetyl-alpha-D-glucosamine</name>
        <dbReference type="ChEBI" id="CHEBI:57705"/>
    </ligand>
</feature>
<protein>
    <recommendedName>
        <fullName evidence="17">Bifunctional protein GlmU</fullName>
    </recommendedName>
    <domain>
        <recommendedName>
            <fullName evidence="17">UDP-N-acetylglucosamine pyrophosphorylase</fullName>
            <ecNumber evidence="17">2.7.7.23</ecNumber>
        </recommendedName>
        <alternativeName>
            <fullName evidence="17">N-acetylglucosamine-1-phosphate uridyltransferase</fullName>
        </alternativeName>
    </domain>
    <domain>
        <recommendedName>
            <fullName evidence="17">Glucosamine-1-phosphate N-acetyltransferase</fullName>
            <ecNumber evidence="17">2.3.1.157</ecNumber>
        </recommendedName>
    </domain>
</protein>
<dbReference type="InterPro" id="IPR038009">
    <property type="entry name" value="GlmU_C_LbH"/>
</dbReference>
<feature type="region of interest" description="Linker" evidence="17">
    <location>
        <begin position="242"/>
        <end position="262"/>
    </location>
</feature>
<dbReference type="RefSeq" id="WP_378405152.1">
    <property type="nucleotide sequence ID" value="NZ_JBHTCS010000014.1"/>
</dbReference>
<dbReference type="GO" id="GO:0003977">
    <property type="term" value="F:UDP-N-acetylglucosamine diphosphorylase activity"/>
    <property type="evidence" value="ECO:0007669"/>
    <property type="project" value="UniProtKB-EC"/>
</dbReference>
<feature type="region of interest" description="N-acetyltransferase" evidence="17">
    <location>
        <begin position="263"/>
        <end position="492"/>
    </location>
</feature>
<comment type="catalytic activity">
    <reaction evidence="15 17">
        <text>N-acetyl-alpha-D-glucosamine 1-phosphate + UTP + H(+) = UDP-N-acetyl-alpha-D-glucosamine + diphosphate</text>
        <dbReference type="Rhea" id="RHEA:13509"/>
        <dbReference type="ChEBI" id="CHEBI:15378"/>
        <dbReference type="ChEBI" id="CHEBI:33019"/>
        <dbReference type="ChEBI" id="CHEBI:46398"/>
        <dbReference type="ChEBI" id="CHEBI:57705"/>
        <dbReference type="ChEBI" id="CHEBI:57776"/>
        <dbReference type="EC" id="2.7.7.23"/>
    </reaction>
</comment>
<feature type="compositionally biased region" description="Low complexity" evidence="18">
    <location>
        <begin position="469"/>
        <end position="483"/>
    </location>
</feature>
<keyword evidence="13 17" id="KW-0961">Cell wall biogenesis/degradation</keyword>
<comment type="subunit">
    <text evidence="17">Homotrimer.</text>
</comment>
<evidence type="ECO:0000256" key="18">
    <source>
        <dbReference type="SAM" id="MobiDB-lite"/>
    </source>
</evidence>
<dbReference type="CDD" id="cd02540">
    <property type="entry name" value="GT2_GlmU_N_bac"/>
    <property type="match status" value="1"/>
</dbReference>
<feature type="binding site" evidence="17">
    <location>
        <position position="112"/>
    </location>
    <ligand>
        <name>Mg(2+)</name>
        <dbReference type="ChEBI" id="CHEBI:18420"/>
    </ligand>
</feature>
<keyword evidence="21" id="KW-1185">Reference proteome</keyword>
<dbReference type="PANTHER" id="PTHR43584:SF3">
    <property type="entry name" value="BIFUNCTIONAL PROTEIN GLMU"/>
    <property type="match status" value="1"/>
</dbReference>
<feature type="binding site" evidence="17">
    <location>
        <begin position="397"/>
        <end position="398"/>
    </location>
    <ligand>
        <name>acetyl-CoA</name>
        <dbReference type="ChEBI" id="CHEBI:57288"/>
    </ligand>
</feature>
<feature type="binding site" evidence="17">
    <location>
        <begin position="10"/>
        <end position="13"/>
    </location>
    <ligand>
        <name>UDP-N-acetyl-alpha-D-glucosamine</name>
        <dbReference type="ChEBI" id="CHEBI:57705"/>
    </ligand>
</feature>
<evidence type="ECO:0000256" key="15">
    <source>
        <dbReference type="ARBA" id="ARBA00048493"/>
    </source>
</evidence>
<evidence type="ECO:0000256" key="10">
    <source>
        <dbReference type="ARBA" id="ARBA00022984"/>
    </source>
</evidence>
<evidence type="ECO:0000256" key="9">
    <source>
        <dbReference type="ARBA" id="ARBA00022960"/>
    </source>
</evidence>
<evidence type="ECO:0000256" key="17">
    <source>
        <dbReference type="HAMAP-Rule" id="MF_01631"/>
    </source>
</evidence>
<dbReference type="InterPro" id="IPR011004">
    <property type="entry name" value="Trimer_LpxA-like_sf"/>
</dbReference>
<evidence type="ECO:0000256" key="12">
    <source>
        <dbReference type="ARBA" id="ARBA00023315"/>
    </source>
</evidence>
<comment type="pathway">
    <text evidence="1 17">Nucleotide-sugar biosynthesis; UDP-N-acetyl-alpha-D-glucosamine biosynthesis; N-acetyl-alpha-D-glucosamine 1-phosphate from alpha-D-glucosamine 6-phosphate (route II): step 2/2.</text>
</comment>
<dbReference type="SUPFAM" id="SSF51161">
    <property type="entry name" value="Trimeric LpxA-like enzymes"/>
    <property type="match status" value="1"/>
</dbReference>
<proteinExistence type="inferred from homology"/>
<evidence type="ECO:0000256" key="13">
    <source>
        <dbReference type="ARBA" id="ARBA00023316"/>
    </source>
</evidence>
<evidence type="ECO:0000259" key="19">
    <source>
        <dbReference type="Pfam" id="PF00483"/>
    </source>
</evidence>
<feature type="binding site" evidence="17">
    <location>
        <position position="81"/>
    </location>
    <ligand>
        <name>UDP-N-acetyl-alpha-D-glucosamine</name>
        <dbReference type="ChEBI" id="CHEBI:57705"/>
    </ligand>
</feature>
<keyword evidence="6 17" id="KW-0479">Metal-binding</keyword>
<dbReference type="EC" id="2.3.1.157" evidence="17"/>
<evidence type="ECO:0000256" key="6">
    <source>
        <dbReference type="ARBA" id="ARBA00022723"/>
    </source>
</evidence>
<dbReference type="HAMAP" id="MF_01631">
    <property type="entry name" value="GlmU"/>
    <property type="match status" value="1"/>
</dbReference>
<evidence type="ECO:0000256" key="8">
    <source>
        <dbReference type="ARBA" id="ARBA00022842"/>
    </source>
</evidence>
<dbReference type="Gene3D" id="2.160.10.10">
    <property type="entry name" value="Hexapeptide repeat proteins"/>
    <property type="match status" value="1"/>
</dbReference>
<evidence type="ECO:0000256" key="7">
    <source>
        <dbReference type="ARBA" id="ARBA00022737"/>
    </source>
</evidence>
<keyword evidence="9 17" id="KW-0133">Cell shape</keyword>
<dbReference type="Pfam" id="PF00483">
    <property type="entry name" value="NTP_transferase"/>
    <property type="match status" value="1"/>
</dbReference>
<organism evidence="20 21">
    <name type="scientific">Rhodococcus daqingensis</name>
    <dbReference type="NCBI Taxonomy" id="2479363"/>
    <lineage>
        <taxon>Bacteria</taxon>
        <taxon>Bacillati</taxon>
        <taxon>Actinomycetota</taxon>
        <taxon>Actinomycetes</taxon>
        <taxon>Mycobacteriales</taxon>
        <taxon>Nocardiaceae</taxon>
        <taxon>Rhodococcus</taxon>
    </lineage>
</organism>
<dbReference type="InterPro" id="IPR005835">
    <property type="entry name" value="NTP_transferase_dom"/>
</dbReference>
<comment type="catalytic activity">
    <reaction evidence="14 17">
        <text>alpha-D-glucosamine 1-phosphate + acetyl-CoA = N-acetyl-alpha-D-glucosamine 1-phosphate + CoA + H(+)</text>
        <dbReference type="Rhea" id="RHEA:13725"/>
        <dbReference type="ChEBI" id="CHEBI:15378"/>
        <dbReference type="ChEBI" id="CHEBI:57287"/>
        <dbReference type="ChEBI" id="CHEBI:57288"/>
        <dbReference type="ChEBI" id="CHEBI:57776"/>
        <dbReference type="ChEBI" id="CHEBI:58516"/>
        <dbReference type="EC" id="2.3.1.157"/>
    </reaction>
</comment>
<evidence type="ECO:0000313" key="20">
    <source>
        <dbReference type="EMBL" id="MFC7448763.1"/>
    </source>
</evidence>
<dbReference type="EC" id="2.7.7.23" evidence="17"/>
<keyword evidence="7 17" id="KW-0677">Repeat</keyword>
<comment type="function">
    <text evidence="16 17">Catalyzes the last two sequential reactions in the de novo biosynthetic pathway for UDP-N-acetylglucosamine (UDP-GlcNAc). The C-terminal domain catalyzes the transfer of acetyl group from acetyl coenzyme A to glucosamine-1-phosphate (GlcN-1-P) to produce N-acetylglucosamine-1-phosphate (GlcNAc-1-P), which is converted into UDP-GlcNAc by the transfer of uridine 5-monophosphate (from uridine 5-triphosphate), a reaction catalyzed by the N-terminal domain.</text>
</comment>
<feature type="binding site" evidence="17">
    <location>
        <position position="166"/>
    </location>
    <ligand>
        <name>UDP-N-acetyl-alpha-D-glucosamine</name>
        <dbReference type="ChEBI" id="CHEBI:57705"/>
    </ligand>
</feature>
<keyword evidence="5 17" id="KW-0548">Nucleotidyltransferase</keyword>
<comment type="pathway">
    <text evidence="17">Bacterial outer membrane biogenesis; LPS lipid A biosynthesis.</text>
</comment>
<dbReference type="EMBL" id="JBHTCS010000014">
    <property type="protein sequence ID" value="MFC7448763.1"/>
    <property type="molecule type" value="Genomic_DNA"/>
</dbReference>
<feature type="binding site" evidence="17">
    <location>
        <position position="24"/>
    </location>
    <ligand>
        <name>UDP-N-acetyl-alpha-D-glucosamine</name>
        <dbReference type="ChEBI" id="CHEBI:57705"/>
    </ligand>
</feature>
<dbReference type="Gene3D" id="3.90.550.10">
    <property type="entry name" value="Spore Coat Polysaccharide Biosynthesis Protein SpsA, Chain A"/>
    <property type="match status" value="1"/>
</dbReference>
<name>A0ABW2RZS5_9NOCA</name>
<evidence type="ECO:0000256" key="5">
    <source>
        <dbReference type="ARBA" id="ARBA00022695"/>
    </source>
</evidence>
<feature type="binding site" evidence="17">
    <location>
        <position position="362"/>
    </location>
    <ligand>
        <name>UDP-N-acetyl-alpha-D-glucosamine</name>
        <dbReference type="ChEBI" id="CHEBI:57705"/>
    </ligand>
</feature>
<feature type="binding site" evidence="17">
    <location>
        <position position="377"/>
    </location>
    <ligand>
        <name>UDP-N-acetyl-alpha-D-glucosamine</name>
        <dbReference type="ChEBI" id="CHEBI:57705"/>
    </ligand>
</feature>
<keyword evidence="11 17" id="KW-0511">Multifunctional enzyme</keyword>
<feature type="binding site" evidence="17">
    <location>
        <position position="239"/>
    </location>
    <ligand>
        <name>UDP-N-acetyl-alpha-D-glucosamine</name>
        <dbReference type="ChEBI" id="CHEBI:57705"/>
    </ligand>
</feature>
<feature type="binding site" evidence="17">
    <location>
        <position position="239"/>
    </location>
    <ligand>
        <name>Mg(2+)</name>
        <dbReference type="ChEBI" id="CHEBI:18420"/>
    </ligand>
</feature>
<keyword evidence="4 17" id="KW-0808">Transferase</keyword>
<feature type="region of interest" description="Pyrophosphorylase" evidence="17">
    <location>
        <begin position="1"/>
        <end position="241"/>
    </location>
</feature>
<feature type="binding site" evidence="17">
    <location>
        <position position="416"/>
    </location>
    <ligand>
        <name>acetyl-CoA</name>
        <dbReference type="ChEBI" id="CHEBI:57288"/>
    </ligand>
</feature>
<comment type="pathway">
    <text evidence="2 17">Nucleotide-sugar biosynthesis; UDP-N-acetyl-alpha-D-glucosamine biosynthesis; UDP-N-acetyl-alpha-D-glucosamine from N-acetyl-alpha-D-glucosamine 1-phosphate: step 1/1.</text>
</comment>
<evidence type="ECO:0000256" key="3">
    <source>
        <dbReference type="ARBA" id="ARBA00022490"/>
    </source>
</evidence>
<dbReference type="NCBIfam" id="NF010932">
    <property type="entry name" value="PRK14352.1"/>
    <property type="match status" value="1"/>
</dbReference>
<keyword evidence="10 17" id="KW-0573">Peptidoglycan synthesis</keyword>
<evidence type="ECO:0000256" key="1">
    <source>
        <dbReference type="ARBA" id="ARBA00005166"/>
    </source>
</evidence>
<dbReference type="PANTHER" id="PTHR43584">
    <property type="entry name" value="NUCLEOTIDYL TRANSFERASE"/>
    <property type="match status" value="1"/>
</dbReference>
<comment type="caution">
    <text evidence="17">Lacks conserved residue(s) required for the propagation of feature annotation.</text>
</comment>
<keyword evidence="12 17" id="KW-0012">Acyltransferase</keyword>
<feature type="region of interest" description="Disordered" evidence="18">
    <location>
        <begin position="458"/>
        <end position="492"/>
    </location>
</feature>
<keyword evidence="8 17" id="KW-0460">Magnesium</keyword>
<sequence>MPAETAVVVLAAGAGTRMRSKTPKVLHSLAGRTMLAHSLYAAAELDPTYLVTVVGHEREAVGAGVKDAAAELGREVATAVQEEQLGTGHAVACGLRALPDDFEGTVLVTSADVPLLDGHTLHALIDEHLSAPNPAAVTVLTFVPADANGYGRIVRDADGGVMEIVEHADATPEQVAITEVNSGVYAFDAVVLRDALGHLDTHNAQRELYLTDVLKIAREAGRDVYAALLADEEKVAGANDRVQLSQLAAAMNRRILEGHMRAGVTVIDPASTWIDVDVAIGHDATIKPGVQLLGRTRIGEDAVIGPDSTLSDVTVGEGATVIRTHADRAAIGAGATVGPYTYLRPGTVLGEAGKLGAFVEVKNSDIGAHSKVPHLTYVGDATIGEYSNIGASSVFVNYDGVTKSRTVVGSHVRTGSDTMFVAPVQVGDGAYTGAGTVLRFDVPPGALAVSGGKQRNIEGWVERNRPGTAAAEAAARAQQQQAENTNKDGEDQ</sequence>
<feature type="active site" description="Proton acceptor" evidence="17">
    <location>
        <position position="374"/>
    </location>
</feature>
<comment type="caution">
    <text evidence="20">The sequence shown here is derived from an EMBL/GenBank/DDBJ whole genome shotgun (WGS) entry which is preliminary data.</text>
</comment>
<dbReference type="NCBIfam" id="TIGR01173">
    <property type="entry name" value="glmU"/>
    <property type="match status" value="1"/>
</dbReference>
<evidence type="ECO:0000256" key="4">
    <source>
        <dbReference type="ARBA" id="ARBA00022679"/>
    </source>
</evidence>
<reference evidence="21" key="1">
    <citation type="journal article" date="2019" name="Int. J. Syst. Evol. Microbiol.">
        <title>The Global Catalogue of Microorganisms (GCM) 10K type strain sequencing project: providing services to taxonomists for standard genome sequencing and annotation.</title>
        <authorList>
            <consortium name="The Broad Institute Genomics Platform"/>
            <consortium name="The Broad Institute Genome Sequencing Center for Infectious Disease"/>
            <person name="Wu L."/>
            <person name="Ma J."/>
        </authorList>
    </citation>
    <scope>NUCLEOTIDE SEQUENCE [LARGE SCALE GENOMIC DNA]</scope>
    <source>
        <strain evidence="21">ICMP 19430</strain>
    </source>
</reference>
<gene>
    <name evidence="17 20" type="primary">glmU</name>
    <name evidence="20" type="ORF">ACFQS9_12765</name>
</gene>
<dbReference type="InterPro" id="IPR029044">
    <property type="entry name" value="Nucleotide-diphossugar_trans"/>
</dbReference>
<dbReference type="Proteomes" id="UP001596484">
    <property type="component" value="Unassembled WGS sequence"/>
</dbReference>
<dbReference type="SUPFAM" id="SSF53448">
    <property type="entry name" value="Nucleotide-diphospho-sugar transferases"/>
    <property type="match status" value="1"/>
</dbReference>
<feature type="binding site" evidence="17">
    <location>
        <position position="344"/>
    </location>
    <ligand>
        <name>UDP-N-acetyl-alpha-D-glucosamine</name>
        <dbReference type="ChEBI" id="CHEBI:57705"/>
    </ligand>
</feature>
<dbReference type="InterPro" id="IPR050065">
    <property type="entry name" value="GlmU-like"/>
</dbReference>
<feature type="binding site" evidence="17">
    <location>
        <position position="434"/>
    </location>
    <ligand>
        <name>acetyl-CoA</name>
        <dbReference type="ChEBI" id="CHEBI:57288"/>
    </ligand>
</feature>
<keyword evidence="3 17" id="KW-0963">Cytoplasm</keyword>
<dbReference type="InterPro" id="IPR005882">
    <property type="entry name" value="Bifunctional_GlmU"/>
</dbReference>
<evidence type="ECO:0000313" key="21">
    <source>
        <dbReference type="Proteomes" id="UP001596484"/>
    </source>
</evidence>
<evidence type="ECO:0000256" key="11">
    <source>
        <dbReference type="ARBA" id="ARBA00023268"/>
    </source>
</evidence>
<feature type="binding site" evidence="17">
    <location>
        <begin position="86"/>
        <end position="87"/>
    </location>
    <ligand>
        <name>UDP-N-acetyl-alpha-D-glucosamine</name>
        <dbReference type="ChEBI" id="CHEBI:57705"/>
    </ligand>
</feature>
<dbReference type="CDD" id="cd03353">
    <property type="entry name" value="LbH_GlmU_C"/>
    <property type="match status" value="1"/>
</dbReference>
<accession>A0ABW2RZS5</accession>
<feature type="binding site" evidence="17">
    <location>
        <position position="388"/>
    </location>
    <ligand>
        <name>UDP-N-acetyl-alpha-D-glucosamine</name>
        <dbReference type="ChEBI" id="CHEBI:57705"/>
    </ligand>
</feature>
<comment type="similarity">
    <text evidence="17">In the N-terminal section; belongs to the N-acetylglucosamine-1-phosphate uridyltransferase family.</text>
</comment>
<feature type="binding site" evidence="17">
    <location>
        <position position="181"/>
    </location>
    <ligand>
        <name>UDP-N-acetyl-alpha-D-glucosamine</name>
        <dbReference type="ChEBI" id="CHEBI:57705"/>
    </ligand>
</feature>
<evidence type="ECO:0000256" key="16">
    <source>
        <dbReference type="ARBA" id="ARBA00049628"/>
    </source>
</evidence>
<comment type="subcellular location">
    <subcellularLocation>
        <location evidence="17">Cytoplasm</location>
    </subcellularLocation>
</comment>
<feature type="binding site" evidence="17">
    <location>
        <position position="391"/>
    </location>
    <ligand>
        <name>acetyl-CoA</name>
        <dbReference type="ChEBI" id="CHEBI:57288"/>
    </ligand>
</feature>
<evidence type="ECO:0000256" key="2">
    <source>
        <dbReference type="ARBA" id="ARBA00005208"/>
    </source>
</evidence>
<comment type="similarity">
    <text evidence="17">In the C-terminal section; belongs to the transferase hexapeptide repeat family.</text>
</comment>
<comment type="cofactor">
    <cofactor evidence="17">
        <name>Mg(2+)</name>
        <dbReference type="ChEBI" id="CHEBI:18420"/>
    </cofactor>
    <text evidence="17">Binds 1 Mg(2+) ion per subunit.</text>
</comment>